<keyword evidence="1" id="KW-1133">Transmembrane helix</keyword>
<dbReference type="AlphaFoldDB" id="A0AA40AKX8"/>
<feature type="transmembrane region" description="Helical" evidence="1">
    <location>
        <begin position="88"/>
        <end position="110"/>
    </location>
</feature>
<evidence type="ECO:0000313" key="3">
    <source>
        <dbReference type="Proteomes" id="UP001172101"/>
    </source>
</evidence>
<evidence type="ECO:0000313" key="2">
    <source>
        <dbReference type="EMBL" id="KAK0717729.1"/>
    </source>
</evidence>
<organism evidence="2 3">
    <name type="scientific">Lasiosphaeria miniovina</name>
    <dbReference type="NCBI Taxonomy" id="1954250"/>
    <lineage>
        <taxon>Eukaryota</taxon>
        <taxon>Fungi</taxon>
        <taxon>Dikarya</taxon>
        <taxon>Ascomycota</taxon>
        <taxon>Pezizomycotina</taxon>
        <taxon>Sordariomycetes</taxon>
        <taxon>Sordariomycetidae</taxon>
        <taxon>Sordariales</taxon>
        <taxon>Lasiosphaeriaceae</taxon>
        <taxon>Lasiosphaeria</taxon>
    </lineage>
</organism>
<accession>A0AA40AKX8</accession>
<evidence type="ECO:0000256" key="1">
    <source>
        <dbReference type="SAM" id="Phobius"/>
    </source>
</evidence>
<reference evidence="2" key="1">
    <citation type="submission" date="2023-06" db="EMBL/GenBank/DDBJ databases">
        <title>Genome-scale phylogeny and comparative genomics of the fungal order Sordariales.</title>
        <authorList>
            <consortium name="Lawrence Berkeley National Laboratory"/>
            <person name="Hensen N."/>
            <person name="Bonometti L."/>
            <person name="Westerberg I."/>
            <person name="Brannstrom I.O."/>
            <person name="Guillou S."/>
            <person name="Cros-Aarteil S."/>
            <person name="Calhoun S."/>
            <person name="Haridas S."/>
            <person name="Kuo A."/>
            <person name="Mondo S."/>
            <person name="Pangilinan J."/>
            <person name="Riley R."/>
            <person name="LaButti K."/>
            <person name="Andreopoulos B."/>
            <person name="Lipzen A."/>
            <person name="Chen C."/>
            <person name="Yanf M."/>
            <person name="Daum C."/>
            <person name="Ng V."/>
            <person name="Clum A."/>
            <person name="Steindorff A."/>
            <person name="Ohm R."/>
            <person name="Martin F."/>
            <person name="Silar P."/>
            <person name="Natvig D."/>
            <person name="Lalanne C."/>
            <person name="Gautier V."/>
            <person name="Ament-velasquez S.L."/>
            <person name="Kruys A."/>
            <person name="Hutchinson M.I."/>
            <person name="Powell A.J."/>
            <person name="Barry K."/>
            <person name="Miller A.N."/>
            <person name="Grigoriev I.V."/>
            <person name="Debuchy R."/>
            <person name="Gladieux P."/>
            <person name="Thoren M.H."/>
            <person name="Johannesson H."/>
        </authorList>
    </citation>
    <scope>NUCLEOTIDE SEQUENCE</scope>
    <source>
        <strain evidence="2">SMH2392-1A</strain>
    </source>
</reference>
<dbReference type="RefSeq" id="XP_060296522.1">
    <property type="nucleotide sequence ID" value="XM_060434268.1"/>
</dbReference>
<keyword evidence="3" id="KW-1185">Reference proteome</keyword>
<proteinExistence type="predicted"/>
<dbReference type="Pfam" id="PF11915">
    <property type="entry name" value="DUF3433"/>
    <property type="match status" value="1"/>
</dbReference>
<protein>
    <submittedName>
        <fullName evidence="2">Uncharacterized protein</fullName>
    </submittedName>
</protein>
<dbReference type="GeneID" id="85317538"/>
<keyword evidence="1" id="KW-0812">Transmembrane</keyword>
<dbReference type="EMBL" id="JAUIRO010000004">
    <property type="protein sequence ID" value="KAK0717729.1"/>
    <property type="molecule type" value="Genomic_DNA"/>
</dbReference>
<feature type="transmembrane region" description="Helical" evidence="1">
    <location>
        <begin position="52"/>
        <end position="76"/>
    </location>
</feature>
<keyword evidence="1" id="KW-0472">Membrane</keyword>
<dbReference type="InterPro" id="IPR021840">
    <property type="entry name" value="DUF3433"/>
</dbReference>
<dbReference type="Proteomes" id="UP001172101">
    <property type="component" value="Unassembled WGS sequence"/>
</dbReference>
<name>A0AA40AKX8_9PEZI</name>
<sequence length="187" mass="20408">MIPPMSGVATVSPFFLMAQAPDGQPAAASLLLPRPTNEFYSLSASIRHYRRHPFLIMAAAVALLANFLPIIISNVAYRLQQTYVSYPVCARASIGILAIMIMALLASMLVRWPYLPVDPRTIAGSLHYVTNSEKPSAISQACRKPVASGARRARKKGRGAAVPILLWPISRTSRATPDVHMHTTFAR</sequence>
<comment type="caution">
    <text evidence="2">The sequence shown here is derived from an EMBL/GenBank/DDBJ whole genome shotgun (WGS) entry which is preliminary data.</text>
</comment>
<gene>
    <name evidence="2" type="ORF">B0T26DRAFT_302904</name>
</gene>